<dbReference type="SUPFAM" id="SSF53187">
    <property type="entry name" value="Zn-dependent exopeptidases"/>
    <property type="match status" value="1"/>
</dbReference>
<evidence type="ECO:0000256" key="6">
    <source>
        <dbReference type="ARBA" id="ARBA00022833"/>
    </source>
</evidence>
<evidence type="ECO:0000313" key="9">
    <source>
        <dbReference type="EMBL" id="KAJ8311404.1"/>
    </source>
</evidence>
<dbReference type="PROSITE" id="PS00132">
    <property type="entry name" value="CARBOXYPEPT_ZN_1"/>
    <property type="match status" value="1"/>
</dbReference>
<evidence type="ECO:0000256" key="1">
    <source>
        <dbReference type="ARBA" id="ARBA00001947"/>
    </source>
</evidence>
<evidence type="ECO:0000256" key="7">
    <source>
        <dbReference type="ARBA" id="ARBA00023049"/>
    </source>
</evidence>
<feature type="domain" description="Peptidase M14" evidence="8">
    <location>
        <begin position="43"/>
        <end position="73"/>
    </location>
</feature>
<dbReference type="PANTHER" id="PTHR11705:SF143">
    <property type="entry name" value="SLL0236 PROTEIN"/>
    <property type="match status" value="1"/>
</dbReference>
<dbReference type="EMBL" id="JARBDR010000496">
    <property type="protein sequence ID" value="KAJ8311404.1"/>
    <property type="molecule type" value="Genomic_DNA"/>
</dbReference>
<proteinExistence type="inferred from homology"/>
<gene>
    <name evidence="9" type="ORF">KUTeg_010759</name>
</gene>
<dbReference type="InterPro" id="IPR000834">
    <property type="entry name" value="Peptidase_M14"/>
</dbReference>
<keyword evidence="10" id="KW-1185">Reference proteome</keyword>
<evidence type="ECO:0000256" key="5">
    <source>
        <dbReference type="ARBA" id="ARBA00022801"/>
    </source>
</evidence>
<keyword evidence="3" id="KW-0645">Protease</keyword>
<evidence type="ECO:0000313" key="10">
    <source>
        <dbReference type="Proteomes" id="UP001217089"/>
    </source>
</evidence>
<dbReference type="Pfam" id="PF00246">
    <property type="entry name" value="Peptidase_M14"/>
    <property type="match status" value="2"/>
</dbReference>
<evidence type="ECO:0000256" key="3">
    <source>
        <dbReference type="ARBA" id="ARBA00022670"/>
    </source>
</evidence>
<dbReference type="InterPro" id="IPR057246">
    <property type="entry name" value="CARBOXYPEPT_ZN_1"/>
</dbReference>
<keyword evidence="5" id="KW-0378">Hydrolase</keyword>
<keyword evidence="6" id="KW-0862">Zinc</keyword>
<comment type="similarity">
    <text evidence="2">Belongs to the peptidase M14 family.</text>
</comment>
<dbReference type="Proteomes" id="UP001217089">
    <property type="component" value="Unassembled WGS sequence"/>
</dbReference>
<evidence type="ECO:0000256" key="2">
    <source>
        <dbReference type="ARBA" id="ARBA00005988"/>
    </source>
</evidence>
<feature type="domain" description="Peptidase M14" evidence="8">
    <location>
        <begin position="5"/>
        <end position="41"/>
    </location>
</feature>
<keyword evidence="7" id="KW-0482">Metalloprotease</keyword>
<protein>
    <recommendedName>
        <fullName evidence="8">Peptidase M14 domain-containing protein</fullName>
    </recommendedName>
</protein>
<reference evidence="9 10" key="1">
    <citation type="submission" date="2022-12" db="EMBL/GenBank/DDBJ databases">
        <title>Chromosome-level genome of Tegillarca granosa.</title>
        <authorList>
            <person name="Kim J."/>
        </authorList>
    </citation>
    <scope>NUCLEOTIDE SEQUENCE [LARGE SCALE GENOMIC DNA]</scope>
    <source>
        <strain evidence="9">Teg-2019</strain>
        <tissue evidence="9">Adductor muscle</tissue>
    </source>
</reference>
<evidence type="ECO:0000259" key="8">
    <source>
        <dbReference type="Pfam" id="PF00246"/>
    </source>
</evidence>
<comment type="cofactor">
    <cofactor evidence="1">
        <name>Zn(2+)</name>
        <dbReference type="ChEBI" id="CHEBI:29105"/>
    </cofactor>
</comment>
<dbReference type="Gene3D" id="3.40.630.10">
    <property type="entry name" value="Zn peptidases"/>
    <property type="match status" value="2"/>
</dbReference>
<name>A0ABQ9F1Y6_TEGGR</name>
<sequence length="89" mass="10295">METIIGKGINERRRLKPIIFIDAGIHAREWIAPATAIYIIDMDRLWRKTRSPQADGCFGVDPNRNFDIDFGDKSMGYINIFPLRMVKVQ</sequence>
<keyword evidence="4" id="KW-0479">Metal-binding</keyword>
<comment type="caution">
    <text evidence="9">The sequence shown here is derived from an EMBL/GenBank/DDBJ whole genome shotgun (WGS) entry which is preliminary data.</text>
</comment>
<organism evidence="9 10">
    <name type="scientific">Tegillarca granosa</name>
    <name type="common">Malaysian cockle</name>
    <name type="synonym">Anadara granosa</name>
    <dbReference type="NCBI Taxonomy" id="220873"/>
    <lineage>
        <taxon>Eukaryota</taxon>
        <taxon>Metazoa</taxon>
        <taxon>Spiralia</taxon>
        <taxon>Lophotrochozoa</taxon>
        <taxon>Mollusca</taxon>
        <taxon>Bivalvia</taxon>
        <taxon>Autobranchia</taxon>
        <taxon>Pteriomorphia</taxon>
        <taxon>Arcoida</taxon>
        <taxon>Arcoidea</taxon>
        <taxon>Arcidae</taxon>
        <taxon>Tegillarca</taxon>
    </lineage>
</organism>
<accession>A0ABQ9F1Y6</accession>
<dbReference type="PANTHER" id="PTHR11705">
    <property type="entry name" value="PROTEASE FAMILY M14 CARBOXYPEPTIDASE A,B"/>
    <property type="match status" value="1"/>
</dbReference>
<evidence type="ECO:0000256" key="4">
    <source>
        <dbReference type="ARBA" id="ARBA00022723"/>
    </source>
</evidence>